<comment type="caution">
    <text evidence="3">The sequence shown here is derived from an EMBL/GenBank/DDBJ whole genome shotgun (WGS) entry which is preliminary data.</text>
</comment>
<dbReference type="EMBL" id="CAUOFW020006168">
    <property type="protein sequence ID" value="CAK9173211.1"/>
    <property type="molecule type" value="Genomic_DNA"/>
</dbReference>
<gene>
    <name evidence="3" type="ORF">ILEXP_LOCUS42949</name>
</gene>
<feature type="region of interest" description="Disordered" evidence="1">
    <location>
        <begin position="51"/>
        <end position="97"/>
    </location>
</feature>
<dbReference type="Proteomes" id="UP001642360">
    <property type="component" value="Unassembled WGS sequence"/>
</dbReference>
<keyword evidence="4" id="KW-1185">Reference proteome</keyword>
<organism evidence="3 4">
    <name type="scientific">Ilex paraguariensis</name>
    <name type="common">yerba mate</name>
    <dbReference type="NCBI Taxonomy" id="185542"/>
    <lineage>
        <taxon>Eukaryota</taxon>
        <taxon>Viridiplantae</taxon>
        <taxon>Streptophyta</taxon>
        <taxon>Embryophyta</taxon>
        <taxon>Tracheophyta</taxon>
        <taxon>Spermatophyta</taxon>
        <taxon>Magnoliopsida</taxon>
        <taxon>eudicotyledons</taxon>
        <taxon>Gunneridae</taxon>
        <taxon>Pentapetalae</taxon>
        <taxon>asterids</taxon>
        <taxon>campanulids</taxon>
        <taxon>Aquifoliales</taxon>
        <taxon>Aquifoliaceae</taxon>
        <taxon>Ilex</taxon>
    </lineage>
</organism>
<feature type="chain" id="PRO_5044799540" description="Secreted protein" evidence="2">
    <location>
        <begin position="25"/>
        <end position="97"/>
    </location>
</feature>
<evidence type="ECO:0000313" key="3">
    <source>
        <dbReference type="EMBL" id="CAK9173211.1"/>
    </source>
</evidence>
<accession>A0ABC8TUW8</accession>
<proteinExistence type="predicted"/>
<dbReference type="AlphaFoldDB" id="A0ABC8TUW8"/>
<evidence type="ECO:0000313" key="4">
    <source>
        <dbReference type="Proteomes" id="UP001642360"/>
    </source>
</evidence>
<feature type="signal peptide" evidence="2">
    <location>
        <begin position="1"/>
        <end position="24"/>
    </location>
</feature>
<evidence type="ECO:0008006" key="5">
    <source>
        <dbReference type="Google" id="ProtNLM"/>
    </source>
</evidence>
<evidence type="ECO:0000256" key="2">
    <source>
        <dbReference type="SAM" id="SignalP"/>
    </source>
</evidence>
<sequence>MSSLELCLPITCFGVLAYSLHVYAWPNGRRCQSLTSWKGCQSLQNGRLIEKRDIEVSRPGEKGRGGADRRDRREGDSTGRGTPSEEKERGKTRWEIQ</sequence>
<evidence type="ECO:0000256" key="1">
    <source>
        <dbReference type="SAM" id="MobiDB-lite"/>
    </source>
</evidence>
<reference evidence="3 4" key="1">
    <citation type="submission" date="2024-02" db="EMBL/GenBank/DDBJ databases">
        <authorList>
            <person name="Vignale AGUSTIN F."/>
            <person name="Sosa J E."/>
            <person name="Modenutti C."/>
        </authorList>
    </citation>
    <scope>NUCLEOTIDE SEQUENCE [LARGE SCALE GENOMIC DNA]</scope>
</reference>
<keyword evidence="2" id="KW-0732">Signal</keyword>
<name>A0ABC8TUW8_9AQUA</name>
<protein>
    <recommendedName>
        <fullName evidence="5">Secreted protein</fullName>
    </recommendedName>
</protein>